<sequence length="183" mass="21527">MYEMREYAPELRDLIASFMLSHADPQGNNFIPYDIIAFIRYLIKCIADMEITQPGTYNPAKYGRAYYFSETGENLRPVRKFTIDGEKRKYPAYDDPPLPQARGTSTLFLWFCSSDGHCYGFYMTNAEGRKDPAASLYSHLEHPPTNIFYDFACNLQEYCLNRESGYYRYVRFFHDIFHGYSHK</sequence>
<name>A0A8S3TTK6_MYTED</name>
<dbReference type="PANTHER" id="PTHR34305">
    <property type="entry name" value="EXPRESSED PROTEIN"/>
    <property type="match status" value="1"/>
</dbReference>
<keyword evidence="2" id="KW-1185">Reference proteome</keyword>
<organism evidence="1 2">
    <name type="scientific">Mytilus edulis</name>
    <name type="common">Blue mussel</name>
    <dbReference type="NCBI Taxonomy" id="6550"/>
    <lineage>
        <taxon>Eukaryota</taxon>
        <taxon>Metazoa</taxon>
        <taxon>Spiralia</taxon>
        <taxon>Lophotrochozoa</taxon>
        <taxon>Mollusca</taxon>
        <taxon>Bivalvia</taxon>
        <taxon>Autobranchia</taxon>
        <taxon>Pteriomorphia</taxon>
        <taxon>Mytilida</taxon>
        <taxon>Mytiloidea</taxon>
        <taxon>Mytilidae</taxon>
        <taxon>Mytilinae</taxon>
        <taxon>Mytilus</taxon>
    </lineage>
</organism>
<accession>A0A8S3TTK6</accession>
<protein>
    <submittedName>
        <fullName evidence="1">Uncharacterized protein</fullName>
    </submittedName>
</protein>
<evidence type="ECO:0000313" key="2">
    <source>
        <dbReference type="Proteomes" id="UP000683360"/>
    </source>
</evidence>
<evidence type="ECO:0000313" key="1">
    <source>
        <dbReference type="EMBL" id="CAG2233772.1"/>
    </source>
</evidence>
<gene>
    <name evidence="1" type="ORF">MEDL_46438</name>
</gene>
<dbReference type="OrthoDB" id="6123162at2759"/>
<reference evidence="1" key="1">
    <citation type="submission" date="2021-03" db="EMBL/GenBank/DDBJ databases">
        <authorList>
            <person name="Bekaert M."/>
        </authorList>
    </citation>
    <scope>NUCLEOTIDE SEQUENCE</scope>
</reference>
<dbReference type="PANTHER" id="PTHR34305:SF1">
    <property type="entry name" value="SWIM-TYPE DOMAIN-CONTAINING PROTEIN"/>
    <property type="match status" value="1"/>
</dbReference>
<dbReference type="Proteomes" id="UP000683360">
    <property type="component" value="Unassembled WGS sequence"/>
</dbReference>
<comment type="caution">
    <text evidence="1">The sequence shown here is derived from an EMBL/GenBank/DDBJ whole genome shotgun (WGS) entry which is preliminary data.</text>
</comment>
<proteinExistence type="predicted"/>
<dbReference type="AlphaFoldDB" id="A0A8S3TTK6"/>
<dbReference type="EMBL" id="CAJPWZ010002218">
    <property type="protein sequence ID" value="CAG2233772.1"/>
    <property type="molecule type" value="Genomic_DNA"/>
</dbReference>